<keyword evidence="1" id="KW-0472">Membrane</keyword>
<name>A0A4U8UYL2_STECR</name>
<proteinExistence type="predicted"/>
<keyword evidence="3" id="KW-1185">Reference proteome</keyword>
<evidence type="ECO:0000256" key="1">
    <source>
        <dbReference type="SAM" id="Phobius"/>
    </source>
</evidence>
<dbReference type="OrthoDB" id="10330221at2759"/>
<gene>
    <name evidence="2" type="ORF">L596_005319</name>
</gene>
<dbReference type="EMBL" id="AZBU02000001">
    <property type="protein sequence ID" value="TMS38640.1"/>
    <property type="molecule type" value="Genomic_DNA"/>
</dbReference>
<reference evidence="2 3" key="2">
    <citation type="journal article" date="2019" name="G3 (Bethesda)">
        <title>Hybrid Assembly of the Genome of the Entomopathogenic Nematode Steinernema carpocapsae Identifies the X-Chromosome.</title>
        <authorList>
            <person name="Serra L."/>
            <person name="Macchietto M."/>
            <person name="Macias-Munoz A."/>
            <person name="McGill C.J."/>
            <person name="Rodriguez I.M."/>
            <person name="Rodriguez B."/>
            <person name="Murad R."/>
            <person name="Mortazavi A."/>
        </authorList>
    </citation>
    <scope>NUCLEOTIDE SEQUENCE [LARGE SCALE GENOMIC DNA]</scope>
    <source>
        <strain evidence="2 3">ALL</strain>
    </source>
</reference>
<sequence>MLMVTQQKDDQVVTSVYPDDDSDQFDNSPTFCGAPRIAIFLTVFIVVLLGCSILFVAVYILHMLIASTTSGDAYPEPTITRFNERSTLVIQKAREMVRHSSIIEILQSDSSKLRDKKITIFPKFFRVELN</sequence>
<reference evidence="2 3" key="1">
    <citation type="journal article" date="2015" name="Genome Biol.">
        <title>Comparative genomics of Steinernema reveals deeply conserved gene regulatory networks.</title>
        <authorList>
            <person name="Dillman A.R."/>
            <person name="Macchietto M."/>
            <person name="Porter C.F."/>
            <person name="Rogers A."/>
            <person name="Williams B."/>
            <person name="Antoshechkin I."/>
            <person name="Lee M.M."/>
            <person name="Goodwin Z."/>
            <person name="Lu X."/>
            <person name="Lewis E.E."/>
            <person name="Goodrich-Blair H."/>
            <person name="Stock S.P."/>
            <person name="Adams B.J."/>
            <person name="Sternberg P.W."/>
            <person name="Mortazavi A."/>
        </authorList>
    </citation>
    <scope>NUCLEOTIDE SEQUENCE [LARGE SCALE GENOMIC DNA]</scope>
    <source>
        <strain evidence="2 3">ALL</strain>
    </source>
</reference>
<comment type="caution">
    <text evidence="2">The sequence shown here is derived from an EMBL/GenBank/DDBJ whole genome shotgun (WGS) entry which is preliminary data.</text>
</comment>
<organism evidence="2 3">
    <name type="scientific">Steinernema carpocapsae</name>
    <name type="common">Entomopathogenic nematode</name>
    <dbReference type="NCBI Taxonomy" id="34508"/>
    <lineage>
        <taxon>Eukaryota</taxon>
        <taxon>Metazoa</taxon>
        <taxon>Ecdysozoa</taxon>
        <taxon>Nematoda</taxon>
        <taxon>Chromadorea</taxon>
        <taxon>Rhabditida</taxon>
        <taxon>Tylenchina</taxon>
        <taxon>Panagrolaimomorpha</taxon>
        <taxon>Strongyloidoidea</taxon>
        <taxon>Steinernematidae</taxon>
        <taxon>Steinernema</taxon>
    </lineage>
</organism>
<evidence type="ECO:0000313" key="3">
    <source>
        <dbReference type="Proteomes" id="UP000298663"/>
    </source>
</evidence>
<evidence type="ECO:0000313" key="2">
    <source>
        <dbReference type="EMBL" id="TMS38640.1"/>
    </source>
</evidence>
<dbReference type="Proteomes" id="UP000298663">
    <property type="component" value="Unassembled WGS sequence"/>
</dbReference>
<keyword evidence="1" id="KW-1133">Transmembrane helix</keyword>
<feature type="transmembrane region" description="Helical" evidence="1">
    <location>
        <begin position="37"/>
        <end position="61"/>
    </location>
</feature>
<keyword evidence="1" id="KW-0812">Transmembrane</keyword>
<protein>
    <submittedName>
        <fullName evidence="2">Uncharacterized protein</fullName>
    </submittedName>
</protein>
<dbReference type="AlphaFoldDB" id="A0A4U8UYL2"/>
<accession>A0A4U8UYL2</accession>